<keyword evidence="3" id="KW-1185">Reference proteome</keyword>
<feature type="chain" id="PRO_5032872251" evidence="1">
    <location>
        <begin position="21"/>
        <end position="171"/>
    </location>
</feature>
<dbReference type="RefSeq" id="WP_181054459.1">
    <property type="nucleotide sequence ID" value="NZ_JACDXJ010000002.1"/>
</dbReference>
<comment type="caution">
    <text evidence="2">The sequence shown here is derived from an EMBL/GenBank/DDBJ whole genome shotgun (WGS) entry which is preliminary data.</text>
</comment>
<name>A0A838BUB9_9HYPH</name>
<evidence type="ECO:0000256" key="1">
    <source>
        <dbReference type="SAM" id="SignalP"/>
    </source>
</evidence>
<proteinExistence type="predicted"/>
<accession>A0A838BUB9</accession>
<protein>
    <submittedName>
        <fullName evidence="2">Uncharacterized protein</fullName>
    </submittedName>
</protein>
<feature type="signal peptide" evidence="1">
    <location>
        <begin position="1"/>
        <end position="20"/>
    </location>
</feature>
<keyword evidence="1" id="KW-0732">Signal</keyword>
<dbReference type="EMBL" id="JACDXJ010000002">
    <property type="protein sequence ID" value="MBA1158860.1"/>
    <property type="molecule type" value="Genomic_DNA"/>
</dbReference>
<sequence length="171" mass="18389">MRSAFAFFISTVALASQATAEPFDTLPLKYAESVNAALQQVGTDLRIRQISCVASTRCRFAARRVEVEVKGQADRPGTERILIAVTFRQSDDAAAVELMEDTLTVLGATMVAYDPKMAADSRSNLLLELGDAALTIGEAHRDSAEVHYALSFDDVSGRLEIIAATLRAGHG</sequence>
<evidence type="ECO:0000313" key="3">
    <source>
        <dbReference type="Proteomes" id="UP000572984"/>
    </source>
</evidence>
<evidence type="ECO:0000313" key="2">
    <source>
        <dbReference type="EMBL" id="MBA1158860.1"/>
    </source>
</evidence>
<dbReference type="Proteomes" id="UP000572984">
    <property type="component" value="Unassembled WGS sequence"/>
</dbReference>
<dbReference type="AlphaFoldDB" id="A0A838BUB9"/>
<gene>
    <name evidence="2" type="ORF">H0S73_22415</name>
</gene>
<reference evidence="2 3" key="1">
    <citation type="submission" date="2020-07" db="EMBL/GenBank/DDBJ databases">
        <title>Draft genome and description of Microvirga mediterraneensis Marseille-Q2068 sp. nov.</title>
        <authorList>
            <person name="Boxberger M."/>
        </authorList>
    </citation>
    <scope>NUCLEOTIDE SEQUENCE [LARGE SCALE GENOMIC DNA]</scope>
    <source>
        <strain evidence="2 3">Marseille-Q2068</strain>
    </source>
</reference>
<organism evidence="2 3">
    <name type="scientific">Microvirga mediterraneensis</name>
    <dbReference type="NCBI Taxonomy" id="2754695"/>
    <lineage>
        <taxon>Bacteria</taxon>
        <taxon>Pseudomonadati</taxon>
        <taxon>Pseudomonadota</taxon>
        <taxon>Alphaproteobacteria</taxon>
        <taxon>Hyphomicrobiales</taxon>
        <taxon>Methylobacteriaceae</taxon>
        <taxon>Microvirga</taxon>
    </lineage>
</organism>